<dbReference type="EMBL" id="CP003360">
    <property type="protein sequence ID" value="AFM23427.1"/>
    <property type="molecule type" value="Genomic_DNA"/>
</dbReference>
<gene>
    <name evidence="1" type="ordered locus">Desti_0701</name>
</gene>
<dbReference type="HOGENOM" id="CLU_2952966_0_0_7"/>
<proteinExistence type="predicted"/>
<keyword evidence="2" id="KW-1185">Reference proteome</keyword>
<dbReference type="Proteomes" id="UP000006055">
    <property type="component" value="Chromosome"/>
</dbReference>
<dbReference type="AlphaFoldDB" id="I4C1I6"/>
<name>I4C1I6_DESTA</name>
<evidence type="ECO:0000313" key="1">
    <source>
        <dbReference type="EMBL" id="AFM23427.1"/>
    </source>
</evidence>
<reference evidence="2" key="1">
    <citation type="submission" date="2012-06" db="EMBL/GenBank/DDBJ databases">
        <title>Complete sequence of chromosome of Desulfomonile tiedjei DSM 6799.</title>
        <authorList>
            <person name="Lucas S."/>
            <person name="Copeland A."/>
            <person name="Lapidus A."/>
            <person name="Glavina del Rio T."/>
            <person name="Dalin E."/>
            <person name="Tice H."/>
            <person name="Bruce D."/>
            <person name="Goodwin L."/>
            <person name="Pitluck S."/>
            <person name="Peters L."/>
            <person name="Ovchinnikova G."/>
            <person name="Zeytun A."/>
            <person name="Lu M."/>
            <person name="Kyrpides N."/>
            <person name="Mavromatis K."/>
            <person name="Ivanova N."/>
            <person name="Brettin T."/>
            <person name="Detter J.C."/>
            <person name="Han C."/>
            <person name="Larimer F."/>
            <person name="Land M."/>
            <person name="Hauser L."/>
            <person name="Markowitz V."/>
            <person name="Cheng J.-F."/>
            <person name="Hugenholtz P."/>
            <person name="Woyke T."/>
            <person name="Wu D."/>
            <person name="Spring S."/>
            <person name="Schroeder M."/>
            <person name="Brambilla E."/>
            <person name="Klenk H.-P."/>
            <person name="Eisen J.A."/>
        </authorList>
    </citation>
    <scope>NUCLEOTIDE SEQUENCE [LARGE SCALE GENOMIC DNA]</scope>
    <source>
        <strain evidence="2">ATCC 49306 / DSM 6799 / DCB-1</strain>
    </source>
</reference>
<protein>
    <submittedName>
        <fullName evidence="1">Uncharacterized protein</fullName>
    </submittedName>
</protein>
<dbReference type="STRING" id="706587.Desti_0701"/>
<evidence type="ECO:0000313" key="2">
    <source>
        <dbReference type="Proteomes" id="UP000006055"/>
    </source>
</evidence>
<accession>I4C1I6</accession>
<dbReference type="KEGG" id="dti:Desti_0701"/>
<sequence>MTEMTEEQKKRAESERKAEEIYAECNRIDDPVRRGLCKVCGTPVAGALPFCQQHEPPVP</sequence>
<organism evidence="1 2">
    <name type="scientific">Desulfomonile tiedjei (strain ATCC 49306 / DSM 6799 / DCB-1)</name>
    <dbReference type="NCBI Taxonomy" id="706587"/>
    <lineage>
        <taxon>Bacteria</taxon>
        <taxon>Pseudomonadati</taxon>
        <taxon>Thermodesulfobacteriota</taxon>
        <taxon>Desulfomonilia</taxon>
        <taxon>Desulfomonilales</taxon>
        <taxon>Desulfomonilaceae</taxon>
        <taxon>Desulfomonile</taxon>
    </lineage>
</organism>
<dbReference type="RefSeq" id="WP_014808583.1">
    <property type="nucleotide sequence ID" value="NC_018025.1"/>
</dbReference>